<keyword evidence="4" id="KW-0560">Oxidoreductase</keyword>
<keyword evidence="3" id="KW-0479">Metal-binding</keyword>
<dbReference type="PANTHER" id="PTHR24302:SF15">
    <property type="entry name" value="FATTY-ACID PEROXYGENASE"/>
    <property type="match status" value="1"/>
</dbReference>
<keyword evidence="7" id="KW-1185">Reference proteome</keyword>
<organism evidence="6 7">
    <name type="scientific">Mya arenaria</name>
    <name type="common">Soft-shell clam</name>
    <dbReference type="NCBI Taxonomy" id="6604"/>
    <lineage>
        <taxon>Eukaryota</taxon>
        <taxon>Metazoa</taxon>
        <taxon>Spiralia</taxon>
        <taxon>Lophotrochozoa</taxon>
        <taxon>Mollusca</taxon>
        <taxon>Bivalvia</taxon>
        <taxon>Autobranchia</taxon>
        <taxon>Heteroconchia</taxon>
        <taxon>Euheterodonta</taxon>
        <taxon>Imparidentia</taxon>
        <taxon>Neoheterodontei</taxon>
        <taxon>Myida</taxon>
        <taxon>Myoidea</taxon>
        <taxon>Myidae</taxon>
        <taxon>Mya</taxon>
    </lineage>
</organism>
<evidence type="ECO:0000313" key="6">
    <source>
        <dbReference type="EMBL" id="WAR04638.1"/>
    </source>
</evidence>
<evidence type="ECO:0000313" key="7">
    <source>
        <dbReference type="Proteomes" id="UP001164746"/>
    </source>
</evidence>
<keyword evidence="2" id="KW-0349">Heme</keyword>
<protein>
    <submittedName>
        <fullName evidence="6">THAS-like protein</fullName>
    </submittedName>
</protein>
<accession>A0ABY7E3R6</accession>
<proteinExistence type="inferred from homology"/>
<dbReference type="PANTHER" id="PTHR24302">
    <property type="entry name" value="CYTOCHROME P450 FAMILY 3"/>
    <property type="match status" value="1"/>
</dbReference>
<reference evidence="6" key="1">
    <citation type="submission" date="2022-11" db="EMBL/GenBank/DDBJ databases">
        <title>Centuries of genome instability and evolution in soft-shell clam transmissible cancer (bioRxiv).</title>
        <authorList>
            <person name="Hart S.F.M."/>
            <person name="Yonemitsu M.A."/>
            <person name="Giersch R.M."/>
            <person name="Beal B.F."/>
            <person name="Arriagada G."/>
            <person name="Davis B.W."/>
            <person name="Ostrander E.A."/>
            <person name="Goff S.P."/>
            <person name="Metzger M.J."/>
        </authorList>
    </citation>
    <scope>NUCLEOTIDE SEQUENCE</scope>
    <source>
        <strain evidence="6">MELC-2E11</strain>
        <tissue evidence="6">Siphon/mantle</tissue>
    </source>
</reference>
<dbReference type="Proteomes" id="UP001164746">
    <property type="component" value="Chromosome 5"/>
</dbReference>
<evidence type="ECO:0000256" key="4">
    <source>
        <dbReference type="ARBA" id="ARBA00023002"/>
    </source>
</evidence>
<comment type="similarity">
    <text evidence="1">Belongs to the cytochrome P450 family.</text>
</comment>
<evidence type="ECO:0000256" key="5">
    <source>
        <dbReference type="ARBA" id="ARBA00023004"/>
    </source>
</evidence>
<dbReference type="InterPro" id="IPR036396">
    <property type="entry name" value="Cyt_P450_sf"/>
</dbReference>
<dbReference type="InterPro" id="IPR001128">
    <property type="entry name" value="Cyt_P450"/>
</dbReference>
<gene>
    <name evidence="6" type="ORF">MAR_020007</name>
</gene>
<dbReference type="Pfam" id="PF00067">
    <property type="entry name" value="p450"/>
    <property type="match status" value="1"/>
</dbReference>
<dbReference type="EMBL" id="CP111016">
    <property type="protein sequence ID" value="WAR04638.1"/>
    <property type="molecule type" value="Genomic_DNA"/>
</dbReference>
<evidence type="ECO:0000256" key="3">
    <source>
        <dbReference type="ARBA" id="ARBA00022723"/>
    </source>
</evidence>
<evidence type="ECO:0000256" key="1">
    <source>
        <dbReference type="ARBA" id="ARBA00010617"/>
    </source>
</evidence>
<keyword evidence="5" id="KW-0408">Iron</keyword>
<dbReference type="InterPro" id="IPR050705">
    <property type="entry name" value="Cytochrome_P450_3A"/>
</dbReference>
<dbReference type="SUPFAM" id="SSF48264">
    <property type="entry name" value="Cytochrome P450"/>
    <property type="match status" value="1"/>
</dbReference>
<dbReference type="Gene3D" id="1.10.630.10">
    <property type="entry name" value="Cytochrome P450"/>
    <property type="match status" value="1"/>
</dbReference>
<evidence type="ECO:0000256" key="2">
    <source>
        <dbReference type="ARBA" id="ARBA00022617"/>
    </source>
</evidence>
<name>A0ABY7E3R6_MYAAR</name>
<sequence length="213" mass="24109">MGERFKTLTMDVMCSTVFVIEVDSQNPDDPFVKHASKILVGSFQTLITFFAKDINDPDAMLLLDKMAIQERRENNSGVFNDLLKLMMDTQMDCPDNGVSSDKSFHQMKQSGMSKNDITINGIIFLAAGHETTTALLGWLAFVLAQHPGVQDQLLEKVEVHDGFHTTDNYTWILEIIRQETLRMYPPVGRFNRQPASDITINGFHFMKGIDISF</sequence>